<feature type="region of interest" description="Disordered" evidence="1">
    <location>
        <begin position="182"/>
        <end position="241"/>
    </location>
</feature>
<reference evidence="4 5" key="1">
    <citation type="journal article" date="2021" name="Elife">
        <title>Chloroplast acquisition without the gene transfer in kleptoplastic sea slugs, Plakobranchus ocellatus.</title>
        <authorList>
            <person name="Maeda T."/>
            <person name="Takahashi S."/>
            <person name="Yoshida T."/>
            <person name="Shimamura S."/>
            <person name="Takaki Y."/>
            <person name="Nagai Y."/>
            <person name="Toyoda A."/>
            <person name="Suzuki Y."/>
            <person name="Arimoto A."/>
            <person name="Ishii H."/>
            <person name="Satoh N."/>
            <person name="Nishiyama T."/>
            <person name="Hasebe M."/>
            <person name="Maruyama T."/>
            <person name="Minagawa J."/>
            <person name="Obokata J."/>
            <person name="Shigenobu S."/>
        </authorList>
    </citation>
    <scope>NUCLEOTIDE SEQUENCE [LARGE SCALE GENOMIC DNA]</scope>
</reference>
<dbReference type="PANTHER" id="PTHR22801:SF63">
    <property type="entry name" value="C-TYPE LECTIN DOMAIN-CONTAINING PROTEIN"/>
    <property type="match status" value="1"/>
</dbReference>
<sequence>MFAVAIFITVWICVVPSFTAKVKTETCPSHILQGGAKFLKSYRGKCYKFYAHPDSKKQYWEAQKECEEIKGNLAMPKTKEVNQFLVESLLEYDMTEEVFIGLDDMDKEDNFKWKDGSELMKPKFYQNFASGTGIFRKRGGQSRDCVTLDPVSNTWQDIECRRNILQRLTGYKKKERSFVCEAGNDEDDTEADPDNNPSIDPDNDNKAENDDSSGDNVADDNKSKKKGDATSTSKNGSNKQKASSFDWHRYLDYDEAVKNLHRYFDYDSDEDFEDDDAVTIIDENTDFDDKSFPDDDKPDPKDDEVVINGWVHYKNSDSDSSILGRRMFTDRRVETILCISTLKPPATIPTNDPKLQNS</sequence>
<keyword evidence="5" id="KW-1185">Reference proteome</keyword>
<dbReference type="Proteomes" id="UP000735302">
    <property type="component" value="Unassembled WGS sequence"/>
</dbReference>
<feature type="domain" description="C-type lectin" evidence="3">
    <location>
        <begin position="42"/>
        <end position="162"/>
    </location>
</feature>
<dbReference type="EMBL" id="BLXT01004656">
    <property type="protein sequence ID" value="GFO16261.1"/>
    <property type="molecule type" value="Genomic_DNA"/>
</dbReference>
<evidence type="ECO:0000313" key="4">
    <source>
        <dbReference type="EMBL" id="GFO16261.1"/>
    </source>
</evidence>
<dbReference type="Gene3D" id="3.10.100.10">
    <property type="entry name" value="Mannose-Binding Protein A, subunit A"/>
    <property type="match status" value="1"/>
</dbReference>
<feature type="chain" id="PRO_5043954852" evidence="2">
    <location>
        <begin position="25"/>
        <end position="358"/>
    </location>
</feature>
<dbReference type="AlphaFoldDB" id="A0AAV4BBP3"/>
<dbReference type="Pfam" id="PF00059">
    <property type="entry name" value="Lectin_C"/>
    <property type="match status" value="1"/>
</dbReference>
<name>A0AAV4BBP3_9GAST</name>
<protein>
    <submittedName>
        <fullName evidence="4">Collectin-11</fullName>
    </submittedName>
</protein>
<feature type="compositionally biased region" description="Basic and acidic residues" evidence="1">
    <location>
        <begin position="219"/>
        <end position="228"/>
    </location>
</feature>
<dbReference type="InterPro" id="IPR001304">
    <property type="entry name" value="C-type_lectin-like"/>
</dbReference>
<dbReference type="InterPro" id="IPR050801">
    <property type="entry name" value="Ca-Dep_Lectins_ImmuneDev"/>
</dbReference>
<dbReference type="InterPro" id="IPR016186">
    <property type="entry name" value="C-type_lectin-like/link_sf"/>
</dbReference>
<dbReference type="SMART" id="SM00034">
    <property type="entry name" value="CLECT"/>
    <property type="match status" value="1"/>
</dbReference>
<dbReference type="InterPro" id="IPR016187">
    <property type="entry name" value="CTDL_fold"/>
</dbReference>
<evidence type="ECO:0000256" key="2">
    <source>
        <dbReference type="SAM" id="SignalP"/>
    </source>
</evidence>
<dbReference type="PANTHER" id="PTHR22801">
    <property type="entry name" value="LITHOSTATHINE"/>
    <property type="match status" value="1"/>
</dbReference>
<gene>
    <name evidence="4" type="ORF">PoB_004276600</name>
</gene>
<dbReference type="CDD" id="cd00037">
    <property type="entry name" value="CLECT"/>
    <property type="match status" value="1"/>
</dbReference>
<accession>A0AAV4BBP3</accession>
<feature type="compositionally biased region" description="Polar residues" evidence="1">
    <location>
        <begin position="229"/>
        <end position="241"/>
    </location>
</feature>
<feature type="signal peptide" evidence="2">
    <location>
        <begin position="1"/>
        <end position="24"/>
    </location>
</feature>
<comment type="caution">
    <text evidence="4">The sequence shown here is derived from an EMBL/GenBank/DDBJ whole genome shotgun (WGS) entry which is preliminary data.</text>
</comment>
<keyword evidence="2" id="KW-0732">Signal</keyword>
<feature type="compositionally biased region" description="Acidic residues" evidence="1">
    <location>
        <begin position="183"/>
        <end position="193"/>
    </location>
</feature>
<dbReference type="PROSITE" id="PS50041">
    <property type="entry name" value="C_TYPE_LECTIN_2"/>
    <property type="match status" value="1"/>
</dbReference>
<organism evidence="4 5">
    <name type="scientific">Plakobranchus ocellatus</name>
    <dbReference type="NCBI Taxonomy" id="259542"/>
    <lineage>
        <taxon>Eukaryota</taxon>
        <taxon>Metazoa</taxon>
        <taxon>Spiralia</taxon>
        <taxon>Lophotrochozoa</taxon>
        <taxon>Mollusca</taxon>
        <taxon>Gastropoda</taxon>
        <taxon>Heterobranchia</taxon>
        <taxon>Euthyneura</taxon>
        <taxon>Panpulmonata</taxon>
        <taxon>Sacoglossa</taxon>
        <taxon>Placobranchoidea</taxon>
        <taxon>Plakobranchidae</taxon>
        <taxon>Plakobranchus</taxon>
    </lineage>
</organism>
<dbReference type="SUPFAM" id="SSF56436">
    <property type="entry name" value="C-type lectin-like"/>
    <property type="match status" value="1"/>
</dbReference>
<proteinExistence type="predicted"/>
<evidence type="ECO:0000259" key="3">
    <source>
        <dbReference type="PROSITE" id="PS50041"/>
    </source>
</evidence>
<evidence type="ECO:0000313" key="5">
    <source>
        <dbReference type="Proteomes" id="UP000735302"/>
    </source>
</evidence>
<evidence type="ECO:0000256" key="1">
    <source>
        <dbReference type="SAM" id="MobiDB-lite"/>
    </source>
</evidence>